<dbReference type="Proteomes" id="UP001589766">
    <property type="component" value="Unassembled WGS sequence"/>
</dbReference>
<sequence length="79" mass="8158">MSERTMTRPSTRPAQWAVLAVLAVAALMILNALITGAHPASLTQAVVAGLTLINGPLVDGPLLDLGGLLNGLQLGQFQQ</sequence>
<accession>A0ABV6F5H2</accession>
<keyword evidence="2" id="KW-1185">Reference proteome</keyword>
<gene>
    <name evidence="1" type="ORF">ACFFIO_09645</name>
</gene>
<reference evidence="1 2" key="1">
    <citation type="submission" date="2024-09" db="EMBL/GenBank/DDBJ databases">
        <authorList>
            <person name="Sun Q."/>
            <person name="Mori K."/>
        </authorList>
    </citation>
    <scope>NUCLEOTIDE SEQUENCE [LARGE SCALE GENOMIC DNA]</scope>
    <source>
        <strain evidence="1 2">CCM 7609</strain>
    </source>
</reference>
<evidence type="ECO:0000313" key="2">
    <source>
        <dbReference type="Proteomes" id="UP001589766"/>
    </source>
</evidence>
<dbReference type="EMBL" id="JBHLWH010000027">
    <property type="protein sequence ID" value="MFC0248763.1"/>
    <property type="molecule type" value="Genomic_DNA"/>
</dbReference>
<comment type="caution">
    <text evidence="1">The sequence shown here is derived from an EMBL/GenBank/DDBJ whole genome shotgun (WGS) entry which is preliminary data.</text>
</comment>
<name>A0ABV6F5H2_9MICC</name>
<organism evidence="1 2">
    <name type="scientific">Citricoccus parietis</name>
    <dbReference type="NCBI Taxonomy" id="592307"/>
    <lineage>
        <taxon>Bacteria</taxon>
        <taxon>Bacillati</taxon>
        <taxon>Actinomycetota</taxon>
        <taxon>Actinomycetes</taxon>
        <taxon>Micrococcales</taxon>
        <taxon>Micrococcaceae</taxon>
        <taxon>Citricoccus</taxon>
    </lineage>
</organism>
<proteinExistence type="predicted"/>
<evidence type="ECO:0000313" key="1">
    <source>
        <dbReference type="EMBL" id="MFC0248763.1"/>
    </source>
</evidence>
<dbReference type="RefSeq" id="WP_378041352.1">
    <property type="nucleotide sequence ID" value="NZ_JBHLWH010000027.1"/>
</dbReference>
<protein>
    <recommendedName>
        <fullName evidence="3">ABC transporter permease</fullName>
    </recommendedName>
</protein>
<evidence type="ECO:0008006" key="3">
    <source>
        <dbReference type="Google" id="ProtNLM"/>
    </source>
</evidence>